<evidence type="ECO:0000256" key="3">
    <source>
        <dbReference type="ARBA" id="ARBA00022840"/>
    </source>
</evidence>
<evidence type="ECO:0000313" key="6">
    <source>
        <dbReference type="Proteomes" id="UP001165542"/>
    </source>
</evidence>
<dbReference type="Pfam" id="PF01812">
    <property type="entry name" value="5-FTHF_cyc-lig"/>
    <property type="match status" value="1"/>
</dbReference>
<comment type="catalytic activity">
    <reaction evidence="4">
        <text>(6S)-5-formyl-5,6,7,8-tetrahydrofolate + ATP = (6R)-5,10-methenyltetrahydrofolate + ADP + phosphate</text>
        <dbReference type="Rhea" id="RHEA:10488"/>
        <dbReference type="ChEBI" id="CHEBI:30616"/>
        <dbReference type="ChEBI" id="CHEBI:43474"/>
        <dbReference type="ChEBI" id="CHEBI:57455"/>
        <dbReference type="ChEBI" id="CHEBI:57457"/>
        <dbReference type="ChEBI" id="CHEBI:456216"/>
        <dbReference type="EC" id="6.3.3.2"/>
    </reaction>
</comment>
<evidence type="ECO:0000256" key="2">
    <source>
        <dbReference type="ARBA" id="ARBA00022741"/>
    </source>
</evidence>
<name>A0ABT2E841_9GAMM</name>
<keyword evidence="5" id="KW-0436">Ligase</keyword>
<dbReference type="InterPro" id="IPR024185">
    <property type="entry name" value="FTHF_cligase-like_sf"/>
</dbReference>
<dbReference type="EMBL" id="JAJISC010000001">
    <property type="protein sequence ID" value="MCS2607720.1"/>
    <property type="molecule type" value="Genomic_DNA"/>
</dbReference>
<dbReference type="Proteomes" id="UP001165542">
    <property type="component" value="Unassembled WGS sequence"/>
</dbReference>
<dbReference type="RefSeq" id="WP_259034235.1">
    <property type="nucleotide sequence ID" value="NZ_JAJISC010000001.1"/>
</dbReference>
<keyword evidence="2 4" id="KW-0547">Nucleotide-binding</keyword>
<reference evidence="5" key="1">
    <citation type="submission" date="2021-11" db="EMBL/GenBank/DDBJ databases">
        <title>Halomonas sp., isolated from a coastal aquaculture zone in Dongshan Bay.</title>
        <authorList>
            <person name="Lin W."/>
        </authorList>
    </citation>
    <scope>NUCLEOTIDE SEQUENCE</scope>
    <source>
        <strain evidence="5">Yzlin-01</strain>
    </source>
</reference>
<comment type="caution">
    <text evidence="5">The sequence shown here is derived from an EMBL/GenBank/DDBJ whole genome shotgun (WGS) entry which is preliminary data.</text>
</comment>
<proteinExistence type="inferred from homology"/>
<dbReference type="NCBIfam" id="TIGR02727">
    <property type="entry name" value="MTHFS_bact"/>
    <property type="match status" value="1"/>
</dbReference>
<evidence type="ECO:0000313" key="5">
    <source>
        <dbReference type="EMBL" id="MCS2607720.1"/>
    </source>
</evidence>
<sequence length="207" mass="23754">MSSPAPDVLDKRALRRQLRRQRRALSPRQQKRASHRLAAHLAALPELRRARRLSLYLSVQGEIDPLALLPWLRRRRVAVYLPVLRPFTDNRLWFVRFDADTPMVKNRFGIPEPHPRFGARARNRLPAWALDTLIVPLVGFDKNANRMGMGGGFYDRTLAFMRRPYGPKPALIGVAHELQKVDCLPLEPWDVPLSAVATDEAIYRARA</sequence>
<dbReference type="InterPro" id="IPR002698">
    <property type="entry name" value="FTHF_cligase"/>
</dbReference>
<protein>
    <recommendedName>
        <fullName evidence="4">5-formyltetrahydrofolate cyclo-ligase</fullName>
        <ecNumber evidence="4">6.3.3.2</ecNumber>
    </recommendedName>
</protein>
<keyword evidence="4" id="KW-0460">Magnesium</keyword>
<dbReference type="PIRSF" id="PIRSF006806">
    <property type="entry name" value="FTHF_cligase"/>
    <property type="match status" value="1"/>
</dbReference>
<evidence type="ECO:0000256" key="1">
    <source>
        <dbReference type="ARBA" id="ARBA00010638"/>
    </source>
</evidence>
<dbReference type="InterPro" id="IPR037171">
    <property type="entry name" value="NagB/RpiA_transferase-like"/>
</dbReference>
<dbReference type="PANTHER" id="PTHR23407:SF1">
    <property type="entry name" value="5-FORMYLTETRAHYDROFOLATE CYCLO-LIGASE"/>
    <property type="match status" value="1"/>
</dbReference>
<comment type="cofactor">
    <cofactor evidence="4">
        <name>Mg(2+)</name>
        <dbReference type="ChEBI" id="CHEBI:18420"/>
    </cofactor>
</comment>
<keyword evidence="3 4" id="KW-0067">ATP-binding</keyword>
<dbReference type="EC" id="6.3.3.2" evidence="4"/>
<keyword evidence="6" id="KW-1185">Reference proteome</keyword>
<dbReference type="GO" id="GO:0030272">
    <property type="term" value="F:5-formyltetrahydrofolate cyclo-ligase activity"/>
    <property type="evidence" value="ECO:0007669"/>
    <property type="project" value="UniProtKB-EC"/>
</dbReference>
<gene>
    <name evidence="5" type="ORF">LLY24_00105</name>
</gene>
<evidence type="ECO:0000256" key="4">
    <source>
        <dbReference type="RuleBase" id="RU361279"/>
    </source>
</evidence>
<keyword evidence="4" id="KW-0479">Metal-binding</keyword>
<dbReference type="Gene3D" id="3.40.50.10420">
    <property type="entry name" value="NagB/RpiA/CoA transferase-like"/>
    <property type="match status" value="1"/>
</dbReference>
<comment type="similarity">
    <text evidence="1 4">Belongs to the 5-formyltetrahydrofolate cyclo-ligase family.</text>
</comment>
<dbReference type="PANTHER" id="PTHR23407">
    <property type="entry name" value="ATPASE INHIBITOR/5-FORMYLTETRAHYDROFOLATE CYCLO-LIGASE"/>
    <property type="match status" value="1"/>
</dbReference>
<accession>A0ABT2E841</accession>
<organism evidence="5 6">
    <name type="scientific">Halomonas dongshanensis</name>
    <dbReference type="NCBI Taxonomy" id="2890835"/>
    <lineage>
        <taxon>Bacteria</taxon>
        <taxon>Pseudomonadati</taxon>
        <taxon>Pseudomonadota</taxon>
        <taxon>Gammaproteobacteria</taxon>
        <taxon>Oceanospirillales</taxon>
        <taxon>Halomonadaceae</taxon>
        <taxon>Halomonas</taxon>
    </lineage>
</organism>
<dbReference type="SUPFAM" id="SSF100950">
    <property type="entry name" value="NagB/RpiA/CoA transferase-like"/>
    <property type="match status" value="1"/>
</dbReference>